<dbReference type="STRING" id="765440.A0A0C3G2F2"/>
<feature type="domain" description="Nudix hydrolase" evidence="1">
    <location>
        <begin position="38"/>
        <end position="176"/>
    </location>
</feature>
<keyword evidence="3" id="KW-1185">Reference proteome</keyword>
<dbReference type="Pfam" id="PF00293">
    <property type="entry name" value="NUDIX"/>
    <property type="match status" value="1"/>
</dbReference>
<sequence length="280" mass="31050">MIPSTALEHLSDRSRKCIQRLQHYELEEKPDLSSQSISKLAAVLVLLYECAGELRVLLTTRSKMLRSHPGQTALPGGKVDEADGDFVQTAYREAYEEVGLPLDCPHINTICILEPFISKYTLLVTPVIALLTDMSVLAHLKASEAEVDHIFDHPLEAVLDPSLTSKEPLVAIGSEDWPYDVEFHNSSDTPIPWLGGVIYRMHRFRSMASPVKGLTADILIKTAEIAYDRDPSYERYSSTWPASFTAIHRLLLANAPNPVDRAKPVDSAVGTIPNENYSVA</sequence>
<dbReference type="SUPFAM" id="SSF55811">
    <property type="entry name" value="Nudix"/>
    <property type="match status" value="1"/>
</dbReference>
<dbReference type="AlphaFoldDB" id="A0A0C3G2F2"/>
<dbReference type="InterPro" id="IPR045121">
    <property type="entry name" value="CoAse"/>
</dbReference>
<organism evidence="2 3">
    <name type="scientific">Piloderma croceum (strain F 1598)</name>
    <dbReference type="NCBI Taxonomy" id="765440"/>
    <lineage>
        <taxon>Eukaryota</taxon>
        <taxon>Fungi</taxon>
        <taxon>Dikarya</taxon>
        <taxon>Basidiomycota</taxon>
        <taxon>Agaricomycotina</taxon>
        <taxon>Agaricomycetes</taxon>
        <taxon>Agaricomycetidae</taxon>
        <taxon>Atheliales</taxon>
        <taxon>Atheliaceae</taxon>
        <taxon>Piloderma</taxon>
    </lineage>
</organism>
<reference evidence="3" key="2">
    <citation type="submission" date="2015-01" db="EMBL/GenBank/DDBJ databases">
        <title>Evolutionary Origins and Diversification of the Mycorrhizal Mutualists.</title>
        <authorList>
            <consortium name="DOE Joint Genome Institute"/>
            <consortium name="Mycorrhizal Genomics Consortium"/>
            <person name="Kohler A."/>
            <person name="Kuo A."/>
            <person name="Nagy L.G."/>
            <person name="Floudas D."/>
            <person name="Copeland A."/>
            <person name="Barry K.W."/>
            <person name="Cichocki N."/>
            <person name="Veneault-Fourrey C."/>
            <person name="LaButti K."/>
            <person name="Lindquist E.A."/>
            <person name="Lipzen A."/>
            <person name="Lundell T."/>
            <person name="Morin E."/>
            <person name="Murat C."/>
            <person name="Riley R."/>
            <person name="Ohm R."/>
            <person name="Sun H."/>
            <person name="Tunlid A."/>
            <person name="Henrissat B."/>
            <person name="Grigoriev I.V."/>
            <person name="Hibbett D.S."/>
            <person name="Martin F."/>
        </authorList>
    </citation>
    <scope>NUCLEOTIDE SEQUENCE [LARGE SCALE GENOMIC DNA]</scope>
    <source>
        <strain evidence="3">F 1598</strain>
    </source>
</reference>
<dbReference type="OrthoDB" id="10260614at2759"/>
<dbReference type="InParanoid" id="A0A0C3G2F2"/>
<dbReference type="PROSITE" id="PS51462">
    <property type="entry name" value="NUDIX"/>
    <property type="match status" value="1"/>
</dbReference>
<dbReference type="EMBL" id="KN832986">
    <property type="protein sequence ID" value="KIM84791.1"/>
    <property type="molecule type" value="Genomic_DNA"/>
</dbReference>
<name>A0A0C3G2F2_PILCF</name>
<dbReference type="PANTHER" id="PTHR12992">
    <property type="entry name" value="NUDIX HYDROLASE"/>
    <property type="match status" value="1"/>
</dbReference>
<dbReference type="InterPro" id="IPR015797">
    <property type="entry name" value="NUDIX_hydrolase-like_dom_sf"/>
</dbReference>
<dbReference type="GO" id="GO:0010945">
    <property type="term" value="F:coenzyme A diphosphatase activity"/>
    <property type="evidence" value="ECO:0007669"/>
    <property type="project" value="InterPro"/>
</dbReference>
<reference evidence="2 3" key="1">
    <citation type="submission" date="2014-04" db="EMBL/GenBank/DDBJ databases">
        <authorList>
            <consortium name="DOE Joint Genome Institute"/>
            <person name="Kuo A."/>
            <person name="Tarkka M."/>
            <person name="Buscot F."/>
            <person name="Kohler A."/>
            <person name="Nagy L.G."/>
            <person name="Floudas D."/>
            <person name="Copeland A."/>
            <person name="Barry K.W."/>
            <person name="Cichocki N."/>
            <person name="Veneault-Fourrey C."/>
            <person name="LaButti K."/>
            <person name="Lindquist E.A."/>
            <person name="Lipzen A."/>
            <person name="Lundell T."/>
            <person name="Morin E."/>
            <person name="Murat C."/>
            <person name="Sun H."/>
            <person name="Tunlid A."/>
            <person name="Henrissat B."/>
            <person name="Grigoriev I.V."/>
            <person name="Hibbett D.S."/>
            <person name="Martin F."/>
            <person name="Nordberg H.P."/>
            <person name="Cantor M.N."/>
            <person name="Hua S.X."/>
        </authorList>
    </citation>
    <scope>NUCLEOTIDE SEQUENCE [LARGE SCALE GENOMIC DNA]</scope>
    <source>
        <strain evidence="2 3">F 1598</strain>
    </source>
</reference>
<accession>A0A0C3G2F2</accession>
<evidence type="ECO:0000313" key="2">
    <source>
        <dbReference type="EMBL" id="KIM84791.1"/>
    </source>
</evidence>
<dbReference type="InterPro" id="IPR000086">
    <property type="entry name" value="NUDIX_hydrolase_dom"/>
</dbReference>
<dbReference type="Proteomes" id="UP000054166">
    <property type="component" value="Unassembled WGS sequence"/>
</dbReference>
<dbReference type="HOGENOM" id="CLU_040940_2_2_1"/>
<evidence type="ECO:0000259" key="1">
    <source>
        <dbReference type="PROSITE" id="PS51462"/>
    </source>
</evidence>
<evidence type="ECO:0000313" key="3">
    <source>
        <dbReference type="Proteomes" id="UP000054166"/>
    </source>
</evidence>
<dbReference type="GO" id="GO:0015938">
    <property type="term" value="P:coenzyme A catabolic process"/>
    <property type="evidence" value="ECO:0007669"/>
    <property type="project" value="TreeGrafter"/>
</dbReference>
<dbReference type="Gene3D" id="3.90.79.10">
    <property type="entry name" value="Nucleoside Triphosphate Pyrophosphohydrolase"/>
    <property type="match status" value="1"/>
</dbReference>
<proteinExistence type="predicted"/>
<gene>
    <name evidence="2" type="ORF">PILCRDRAFT_817590</name>
</gene>
<dbReference type="PANTHER" id="PTHR12992:SF45">
    <property type="entry name" value="NUDIX HYDROLASE DOMAIN-CONTAINING PROTEIN"/>
    <property type="match status" value="1"/>
</dbReference>
<protein>
    <recommendedName>
        <fullName evidence="1">Nudix hydrolase domain-containing protein</fullName>
    </recommendedName>
</protein>
<dbReference type="CDD" id="cd03426">
    <property type="entry name" value="NUDIX_CoAse_Nudt7"/>
    <property type="match status" value="1"/>
</dbReference>